<accession>A0A2A6BD05</accession>
<gene>
    <name evidence="1" type="primary">WBGene00105487</name>
</gene>
<reference evidence="1" key="2">
    <citation type="submission" date="2022-06" db="UniProtKB">
        <authorList>
            <consortium name="EnsemblMetazoa"/>
        </authorList>
    </citation>
    <scope>IDENTIFICATION</scope>
    <source>
        <strain evidence="1">PS312</strain>
    </source>
</reference>
<dbReference type="EnsemblMetazoa" id="PPA15933.1">
    <property type="protein sequence ID" value="PPA15933.1"/>
    <property type="gene ID" value="WBGene00105487"/>
</dbReference>
<reference evidence="2" key="1">
    <citation type="journal article" date="2008" name="Nat. Genet.">
        <title>The Pristionchus pacificus genome provides a unique perspective on nematode lifestyle and parasitism.</title>
        <authorList>
            <person name="Dieterich C."/>
            <person name="Clifton S.W."/>
            <person name="Schuster L.N."/>
            <person name="Chinwalla A."/>
            <person name="Delehaunty K."/>
            <person name="Dinkelacker I."/>
            <person name="Fulton L."/>
            <person name="Fulton R."/>
            <person name="Godfrey J."/>
            <person name="Minx P."/>
            <person name="Mitreva M."/>
            <person name="Roeseler W."/>
            <person name="Tian H."/>
            <person name="Witte H."/>
            <person name="Yang S.P."/>
            <person name="Wilson R.K."/>
            <person name="Sommer R.J."/>
        </authorList>
    </citation>
    <scope>NUCLEOTIDE SEQUENCE [LARGE SCALE GENOMIC DNA]</scope>
    <source>
        <strain evidence="2">PS312</strain>
    </source>
</reference>
<proteinExistence type="predicted"/>
<organism evidence="1 2">
    <name type="scientific">Pristionchus pacificus</name>
    <name type="common">Parasitic nematode worm</name>
    <dbReference type="NCBI Taxonomy" id="54126"/>
    <lineage>
        <taxon>Eukaryota</taxon>
        <taxon>Metazoa</taxon>
        <taxon>Ecdysozoa</taxon>
        <taxon>Nematoda</taxon>
        <taxon>Chromadorea</taxon>
        <taxon>Rhabditida</taxon>
        <taxon>Rhabditina</taxon>
        <taxon>Diplogasteromorpha</taxon>
        <taxon>Diplogasteroidea</taxon>
        <taxon>Neodiplogasteridae</taxon>
        <taxon>Pristionchus</taxon>
    </lineage>
</organism>
<dbReference type="SUPFAM" id="SSF54695">
    <property type="entry name" value="POZ domain"/>
    <property type="match status" value="1"/>
</dbReference>
<name>A0A2A6BD05_PRIPA</name>
<accession>A0A8R1UAE9</accession>
<evidence type="ECO:0000313" key="1">
    <source>
        <dbReference type="EnsemblMetazoa" id="PPA15933.1"/>
    </source>
</evidence>
<protein>
    <submittedName>
        <fullName evidence="1">Uncharacterized protein</fullName>
    </submittedName>
</protein>
<keyword evidence="2" id="KW-1185">Reference proteome</keyword>
<evidence type="ECO:0000313" key="2">
    <source>
        <dbReference type="Proteomes" id="UP000005239"/>
    </source>
</evidence>
<sequence length="145" mass="16712">MAMAINFMIPSPNCYQFDVQGLTFYVQKEKLWNIEEKCIKHIFPYSDHSRPITVDNVSAKSFEHFLRLTHGGRARLTEANLIDLFILSVKYDAMYLYAKLHIVLSNTNTLNLPSPKAVRNGPGRSKENASPKKMIAQILKNWNQR</sequence>
<dbReference type="Proteomes" id="UP000005239">
    <property type="component" value="Unassembled WGS sequence"/>
</dbReference>
<dbReference type="InterPro" id="IPR011333">
    <property type="entry name" value="SKP1/BTB/POZ_sf"/>
</dbReference>
<dbReference type="AlphaFoldDB" id="A0A2A6BD05"/>